<dbReference type="EMBL" id="CAJHIR010000062">
    <property type="protein sequence ID" value="CAD6494570.1"/>
    <property type="molecule type" value="Genomic_DNA"/>
</dbReference>
<protein>
    <submittedName>
        <fullName evidence="1">Uncharacterized protein</fullName>
    </submittedName>
</protein>
<accession>A0A811TFC5</accession>
<dbReference type="Proteomes" id="UP000612009">
    <property type="component" value="Unassembled WGS sequence"/>
</dbReference>
<reference evidence="1" key="1">
    <citation type="submission" date="2020-10" db="EMBL/GenBank/DDBJ databases">
        <authorList>
            <person name="Hahn C.J."/>
            <person name="Laso-Perez R."/>
            <person name="Vulcano F."/>
            <person name="Vaziourakis K.-M."/>
            <person name="Stokke R."/>
            <person name="Steen I.H."/>
            <person name="Teske A."/>
            <person name="Boetius A."/>
            <person name="Liebeke M."/>
            <person name="Amann R."/>
            <person name="Knittel K."/>
        </authorList>
    </citation>
    <scope>NUCLEOTIDE SEQUENCE</scope>
    <source>
        <strain evidence="1">Gfbio:e3339647-f889-4370-9287-4fb5cb688e4c:AG392J18_GoMArc1</strain>
    </source>
</reference>
<organism evidence="1 2">
    <name type="scientific">Candidatus Argoarchaeum ethanivorans</name>
    <dbReference type="NCBI Taxonomy" id="2608793"/>
    <lineage>
        <taxon>Archaea</taxon>
        <taxon>Methanobacteriati</taxon>
        <taxon>Methanobacteriota</taxon>
        <taxon>Stenosarchaea group</taxon>
        <taxon>Methanomicrobia</taxon>
        <taxon>Methanosarcinales</taxon>
        <taxon>Methanosarcinales incertae sedis</taxon>
        <taxon>GOM Arc I cluster</taxon>
        <taxon>Candidatus Argoarchaeum</taxon>
    </lineage>
</organism>
<sequence>MILNSEQIEARKERGLQIAKTSRIEHDMEGWKVPSQSGKGYYTVASSGHETTCTCPDC</sequence>
<gene>
    <name evidence="1" type="ORF">LAKADJCE_00840</name>
</gene>
<dbReference type="AlphaFoldDB" id="A0A811TFC5"/>
<comment type="caution">
    <text evidence="1">The sequence shown here is derived from an EMBL/GenBank/DDBJ whole genome shotgun (WGS) entry which is preliminary data.</text>
</comment>
<evidence type="ECO:0000313" key="1">
    <source>
        <dbReference type="EMBL" id="CAD6494570.1"/>
    </source>
</evidence>
<evidence type="ECO:0000313" key="2">
    <source>
        <dbReference type="Proteomes" id="UP000612009"/>
    </source>
</evidence>
<name>A0A811TFC5_9EURY</name>
<proteinExistence type="predicted"/>